<reference evidence="2" key="2">
    <citation type="submission" date="2021-04" db="EMBL/GenBank/DDBJ databases">
        <authorList>
            <person name="Gilroy R."/>
        </authorList>
    </citation>
    <scope>NUCLEOTIDE SEQUENCE</scope>
    <source>
        <strain evidence="2">Gambia16-554</strain>
    </source>
</reference>
<sequence length="349" mass="39870">MAASAGTVPDSLVEQIRQGNAVFSAFRTHRMQNDMARRLLDQDGRLKRFDVWMRDIRGISGHYVRSWLQTEYSTAVIRARQAADWRHFEQEADVLPNLRWMPTTSPNPESEHRQYWERKLTLPVGDPFWDRHRPGDRWNCKCSLMQTDEPATPGGASGLRNTPGQPGLDSNPGKDGQLFSRTHPYYTQAYPGAEKAVNSAVLRERLDEMIRRTVESFPSGRTARIGRLDSDVMSFVRKHGIDPVSEDIFVSDRQIAHALRANKASKGKAVSPERMRDALAGLDDLEVYWDDRMKNLWFVETEGDTAYKYVFRLNERIKADGEKITTNAFVTAGIFDKGNLNMAEIHKIK</sequence>
<evidence type="ECO:0000313" key="3">
    <source>
        <dbReference type="Proteomes" id="UP000824115"/>
    </source>
</evidence>
<accession>A0A9D2GQ29</accession>
<evidence type="ECO:0000313" key="2">
    <source>
        <dbReference type="EMBL" id="HIZ85576.1"/>
    </source>
</evidence>
<comment type="caution">
    <text evidence="2">The sequence shown here is derived from an EMBL/GenBank/DDBJ whole genome shotgun (WGS) entry which is preliminary data.</text>
</comment>
<dbReference type="EMBL" id="DXAW01000072">
    <property type="protein sequence ID" value="HIZ85576.1"/>
    <property type="molecule type" value="Genomic_DNA"/>
</dbReference>
<dbReference type="AlphaFoldDB" id="A0A9D2GQ29"/>
<reference evidence="2" key="1">
    <citation type="journal article" date="2021" name="PeerJ">
        <title>Extensive microbial diversity within the chicken gut microbiome revealed by metagenomics and culture.</title>
        <authorList>
            <person name="Gilroy R."/>
            <person name="Ravi A."/>
            <person name="Getino M."/>
            <person name="Pursley I."/>
            <person name="Horton D.L."/>
            <person name="Alikhan N.F."/>
            <person name="Baker D."/>
            <person name="Gharbi K."/>
            <person name="Hall N."/>
            <person name="Watson M."/>
            <person name="Adriaenssens E.M."/>
            <person name="Foster-Nyarko E."/>
            <person name="Jarju S."/>
            <person name="Secka A."/>
            <person name="Antonio M."/>
            <person name="Oren A."/>
            <person name="Chaudhuri R.R."/>
            <person name="La Ragione R."/>
            <person name="Hildebrand F."/>
            <person name="Pallen M.J."/>
        </authorList>
    </citation>
    <scope>NUCLEOTIDE SEQUENCE</scope>
    <source>
        <strain evidence="2">Gambia16-554</strain>
    </source>
</reference>
<proteinExistence type="predicted"/>
<protein>
    <submittedName>
        <fullName evidence="2">Phage head morphogenesis protein</fullName>
    </submittedName>
</protein>
<gene>
    <name evidence="2" type="ORF">IAC04_03700</name>
</gene>
<feature type="region of interest" description="Disordered" evidence="1">
    <location>
        <begin position="146"/>
        <end position="180"/>
    </location>
</feature>
<name>A0A9D2GQ29_9BACT</name>
<organism evidence="2 3">
    <name type="scientific">Candidatus Coprenecus stercoravium</name>
    <dbReference type="NCBI Taxonomy" id="2840735"/>
    <lineage>
        <taxon>Bacteria</taxon>
        <taxon>Pseudomonadati</taxon>
        <taxon>Bacteroidota</taxon>
        <taxon>Bacteroidia</taxon>
        <taxon>Bacteroidales</taxon>
        <taxon>Rikenellaceae</taxon>
        <taxon>Rikenellaceae incertae sedis</taxon>
        <taxon>Candidatus Coprenecus</taxon>
    </lineage>
</organism>
<dbReference type="Proteomes" id="UP000824115">
    <property type="component" value="Unassembled WGS sequence"/>
</dbReference>
<evidence type="ECO:0000256" key="1">
    <source>
        <dbReference type="SAM" id="MobiDB-lite"/>
    </source>
</evidence>